<evidence type="ECO:0000313" key="6">
    <source>
        <dbReference type="EMBL" id="AVM01007.1"/>
    </source>
</evidence>
<gene>
    <name evidence="6" type="ORF">C6V83_12830</name>
</gene>
<comment type="similarity">
    <text evidence="4">Belongs to the carotenoid/retinoid oxidoreductase family.</text>
</comment>
<evidence type="ECO:0000256" key="4">
    <source>
        <dbReference type="RuleBase" id="RU362075"/>
    </source>
</evidence>
<protein>
    <submittedName>
        <fullName evidence="6">Phytoene desaturase</fullName>
    </submittedName>
</protein>
<dbReference type="AlphaFoldDB" id="A0A2S0KH45"/>
<proteinExistence type="inferred from homology"/>
<dbReference type="PANTHER" id="PTHR43734">
    <property type="entry name" value="PHYTOENE DESATURASE"/>
    <property type="match status" value="1"/>
</dbReference>
<sequence length="507" mass="53557">MTPAPHVVVVGAGLSGLAAAARLRGRGYEVTVVEATDAPGGLVRTETVDGHRFDTGATILTMPSLIVDPLVALGLDPAQALDRLALRPVDPGYVMNYADGTSLAVPHDPARIPEAVADAFGPAAARGTRELLDWLRQVYDAEFDVFIARNFDGVRDLTGARTRRAALRLASLHTLGGLTGAVARFVDDERVQRAFTFQALYAGVPPHRARAIYAIIADMDIGRGLSAPAGGMGRIGRVLADALAKAGVTFRYGTLARGLPLRSPHAVHGVDVDGETIPADAVIATAERDAVAALITGRPRRRLRPARRLRYSPSAVVAHGVVPVGTTEAWRSGHHTLDFGAAWTQTFAEITGRRGRPMSDGSFLVTRSAISDPETFVSDGLESISVLAPTPNLESAALDWDAVARPYVAEVLAELARRGYPGVERMRVLRVDHPRTWQRAGLPAGTPFSAAHTVGQTGPLRTPNTWPGIGNLFLAGSATVPGVGIPPVLVSGGLAADRVDALLRPTR</sequence>
<evidence type="ECO:0000256" key="2">
    <source>
        <dbReference type="ARBA" id="ARBA00022746"/>
    </source>
</evidence>
<evidence type="ECO:0000256" key="3">
    <source>
        <dbReference type="ARBA" id="ARBA00023002"/>
    </source>
</evidence>
<name>A0A2S0KH45_9ACTN</name>
<organism evidence="6 7">
    <name type="scientific">Gordonia iterans</name>
    <dbReference type="NCBI Taxonomy" id="1004901"/>
    <lineage>
        <taxon>Bacteria</taxon>
        <taxon>Bacillati</taxon>
        <taxon>Actinomycetota</taxon>
        <taxon>Actinomycetes</taxon>
        <taxon>Mycobacteriales</taxon>
        <taxon>Gordoniaceae</taxon>
        <taxon>Gordonia</taxon>
    </lineage>
</organism>
<dbReference type="RefSeq" id="WP_105942720.1">
    <property type="nucleotide sequence ID" value="NZ_CP027433.1"/>
</dbReference>
<reference evidence="6 7" key="1">
    <citation type="submission" date="2018-03" db="EMBL/GenBank/DDBJ databases">
        <title>Characteristics and genome of n-alkane degrading marine bacteria Gordonia iterans isolated from crude oil contaminated in Tae-an, South Korea.</title>
        <authorList>
            <person name="Lee S.-S."/>
            <person name="Kim H."/>
        </authorList>
    </citation>
    <scope>NUCLEOTIDE SEQUENCE [LARGE SCALE GENOMIC DNA]</scope>
    <source>
        <strain evidence="6 7">Co17</strain>
    </source>
</reference>
<dbReference type="InterPro" id="IPR002937">
    <property type="entry name" value="Amino_oxidase"/>
</dbReference>
<dbReference type="EMBL" id="CP027433">
    <property type="protein sequence ID" value="AVM01007.1"/>
    <property type="molecule type" value="Genomic_DNA"/>
</dbReference>
<feature type="domain" description="Amine oxidase" evidence="5">
    <location>
        <begin position="14"/>
        <end position="499"/>
    </location>
</feature>
<keyword evidence="3 4" id="KW-0560">Oxidoreductase</keyword>
<dbReference type="Pfam" id="PF01593">
    <property type="entry name" value="Amino_oxidase"/>
    <property type="match status" value="1"/>
</dbReference>
<evidence type="ECO:0000256" key="1">
    <source>
        <dbReference type="ARBA" id="ARBA00004829"/>
    </source>
</evidence>
<dbReference type="InterPro" id="IPR014105">
    <property type="entry name" value="Carotenoid/retinoid_OxRdtase"/>
</dbReference>
<evidence type="ECO:0000313" key="7">
    <source>
        <dbReference type="Proteomes" id="UP000239814"/>
    </source>
</evidence>
<dbReference type="PANTHER" id="PTHR43734:SF1">
    <property type="entry name" value="PHYTOENE DESATURASE"/>
    <property type="match status" value="1"/>
</dbReference>
<comment type="pathway">
    <text evidence="1 4">Carotenoid biosynthesis.</text>
</comment>
<dbReference type="Proteomes" id="UP000239814">
    <property type="component" value="Chromosome"/>
</dbReference>
<keyword evidence="7" id="KW-1185">Reference proteome</keyword>
<dbReference type="GO" id="GO:0016117">
    <property type="term" value="P:carotenoid biosynthetic process"/>
    <property type="evidence" value="ECO:0007669"/>
    <property type="project" value="UniProtKB-KW"/>
</dbReference>
<dbReference type="Gene3D" id="3.50.50.60">
    <property type="entry name" value="FAD/NAD(P)-binding domain"/>
    <property type="match status" value="2"/>
</dbReference>
<dbReference type="GO" id="GO:0016491">
    <property type="term" value="F:oxidoreductase activity"/>
    <property type="evidence" value="ECO:0007669"/>
    <property type="project" value="UniProtKB-KW"/>
</dbReference>
<dbReference type="KEGG" id="git:C6V83_12830"/>
<dbReference type="PRINTS" id="PR00419">
    <property type="entry name" value="ADXRDTASE"/>
</dbReference>
<dbReference type="SUPFAM" id="SSF51905">
    <property type="entry name" value="FAD/NAD(P)-binding domain"/>
    <property type="match status" value="1"/>
</dbReference>
<dbReference type="OrthoDB" id="9774675at2"/>
<keyword evidence="2 4" id="KW-0125">Carotenoid biosynthesis</keyword>
<evidence type="ECO:0000259" key="5">
    <source>
        <dbReference type="Pfam" id="PF01593"/>
    </source>
</evidence>
<accession>A0A2S0KH45</accession>
<dbReference type="NCBIfam" id="TIGR02734">
    <property type="entry name" value="crtI_fam"/>
    <property type="match status" value="1"/>
</dbReference>
<dbReference type="InterPro" id="IPR036188">
    <property type="entry name" value="FAD/NAD-bd_sf"/>
</dbReference>